<feature type="signal peptide" evidence="2">
    <location>
        <begin position="1"/>
        <end position="17"/>
    </location>
</feature>
<feature type="region of interest" description="Disordered" evidence="1">
    <location>
        <begin position="35"/>
        <end position="83"/>
    </location>
</feature>
<dbReference type="EMBL" id="CP034210">
    <property type="protein sequence ID" value="QBZ65548.1"/>
    <property type="molecule type" value="Genomic_DNA"/>
</dbReference>
<organism evidence="3 4">
    <name type="scientific">Pyricularia oryzae</name>
    <name type="common">Rice blast fungus</name>
    <name type="synonym">Magnaporthe oryzae</name>
    <dbReference type="NCBI Taxonomy" id="318829"/>
    <lineage>
        <taxon>Eukaryota</taxon>
        <taxon>Fungi</taxon>
        <taxon>Dikarya</taxon>
        <taxon>Ascomycota</taxon>
        <taxon>Pezizomycotina</taxon>
        <taxon>Sordariomycetes</taxon>
        <taxon>Sordariomycetidae</taxon>
        <taxon>Magnaporthales</taxon>
        <taxon>Pyriculariaceae</taxon>
        <taxon>Pyricularia</taxon>
    </lineage>
</organism>
<protein>
    <recommendedName>
        <fullName evidence="5">Secreted protein</fullName>
    </recommendedName>
</protein>
<keyword evidence="2" id="KW-0732">Signal</keyword>
<evidence type="ECO:0000313" key="3">
    <source>
        <dbReference type="EMBL" id="QBZ65548.1"/>
    </source>
</evidence>
<evidence type="ECO:0000313" key="4">
    <source>
        <dbReference type="Proteomes" id="UP000294847"/>
    </source>
</evidence>
<feature type="compositionally biased region" description="Basic residues" evidence="1">
    <location>
        <begin position="41"/>
        <end position="51"/>
    </location>
</feature>
<accession>A0A4V1C839</accession>
<feature type="chain" id="PRO_5020686512" description="Secreted protein" evidence="2">
    <location>
        <begin position="18"/>
        <end position="101"/>
    </location>
</feature>
<proteinExistence type="predicted"/>
<dbReference type="AlphaFoldDB" id="A0A4V1C839"/>
<reference evidence="3 4" key="1">
    <citation type="journal article" date="2019" name="Mol. Biol. Evol.">
        <title>Blast fungal genomes show frequent chromosomal changes, gene gains and losses, and effector gene turnover.</title>
        <authorList>
            <person name="Gomez Luciano L.B."/>
            <person name="Jason Tsai I."/>
            <person name="Chuma I."/>
            <person name="Tosa Y."/>
            <person name="Chen Y.H."/>
            <person name="Li J.Y."/>
            <person name="Li M.Y."/>
            <person name="Jade Lu M.Y."/>
            <person name="Nakayashiki H."/>
            <person name="Li W.H."/>
        </authorList>
    </citation>
    <scope>NUCLEOTIDE SEQUENCE [LARGE SCALE GENOMIC DNA]</scope>
    <source>
        <strain evidence="3">MZ5-1-6</strain>
    </source>
</reference>
<evidence type="ECO:0000256" key="1">
    <source>
        <dbReference type="SAM" id="MobiDB-lite"/>
    </source>
</evidence>
<gene>
    <name evidence="3" type="ORF">PoMZ_12510</name>
</gene>
<dbReference type="Proteomes" id="UP000294847">
    <property type="component" value="Chromosome 7"/>
</dbReference>
<feature type="compositionally biased region" description="Low complexity" evidence="1">
    <location>
        <begin position="63"/>
        <end position="83"/>
    </location>
</feature>
<name>A0A4V1C839_PYROR</name>
<evidence type="ECO:0008006" key="5">
    <source>
        <dbReference type="Google" id="ProtNLM"/>
    </source>
</evidence>
<sequence length="101" mass="10763">MPTLALACLAGLHGARACPHGPVVIHVLLAQGLDVDEPPTNRRRARTAHHQQLKDDGRPRSCGRANPGSRAASASGSRAGQSEAGWPEIEIMCFYKLSLKT</sequence>
<evidence type="ECO:0000256" key="2">
    <source>
        <dbReference type="SAM" id="SignalP"/>
    </source>
</evidence>